<dbReference type="Proteomes" id="UP000257109">
    <property type="component" value="Unassembled WGS sequence"/>
</dbReference>
<gene>
    <name evidence="5" type="ORF">CR513_60885</name>
</gene>
<dbReference type="InterPro" id="IPR001509">
    <property type="entry name" value="Epimerase_deHydtase"/>
</dbReference>
<reference evidence="5" key="1">
    <citation type="submission" date="2018-05" db="EMBL/GenBank/DDBJ databases">
        <title>Draft genome of Mucuna pruriens seed.</title>
        <authorList>
            <person name="Nnadi N.E."/>
            <person name="Vos R."/>
            <person name="Hasami M.H."/>
            <person name="Devisetty U.K."/>
            <person name="Aguiy J.C."/>
        </authorList>
    </citation>
    <scope>NUCLEOTIDE SEQUENCE [LARGE SCALE GENOMIC DNA]</scope>
    <source>
        <strain evidence="5">JCA_2017</strain>
    </source>
</reference>
<sequence>MAEGKGRVCVTGGTGFLGSWIIKRLLEDGYAVNTTIRSDPEGKRDVRFLTNLAGASEKLKIFNADLSEPESFGPAVEGCVGIFHTATPIDFALNEAEEVVTKRTIDGALGILRACVNSKTVKRVVYTSSASTVSFSGAEVNDQVDESVWSDVDFLRRVKPFGWSYAVSKVLAEKAALQFGAQNGLDVVTLIPPFVVGRFVCPKLPDSVHRALLLLFGKKEEIGVIRYHMVHVDDVARAHIFLLEHPNPNGRYNCSPFIVPIEEISRLLSAKYPEYQIPSVDEVKEIKGAKLPHLISKKLVDAGFEFKYSVEDMFEDAIECCKEKEGKGRVCVTGGTGFIGSWIIKRLLEDGYTVNTTIRSDPDGKRDVSFLRNLPGASRKLKIFNADLSKPESFSEAIEGCVGVLHTATPIDLEVKEAEETVTKRSIDGALGILKACLNSKTVKRVVYTSSASAVYWQAKEEDVMDESYWSDDNLLRSLKPFAWSYSISKTLAERAVLDFGQLHGLDVVTLIPTFVVGPFICPKLPGSVYTSLAFLFGQKNPFGASRIHMVHVDDVARAHIFLLEHPNPKGRYNCSPFIATVEEIAQLLSDKYPEFQIPTLDEVKKINGPKLPHLTSKKLVDSGFQFKYSIEEMFEDAIECCKEKGHL</sequence>
<dbReference type="STRING" id="157652.A0A371E4K7"/>
<feature type="domain" description="NAD-dependent epimerase/dehydratase" evidence="4">
    <location>
        <begin position="330"/>
        <end position="574"/>
    </location>
</feature>
<evidence type="ECO:0000256" key="2">
    <source>
        <dbReference type="ARBA" id="ARBA00023002"/>
    </source>
</evidence>
<dbReference type="Pfam" id="PF01370">
    <property type="entry name" value="Epimerase"/>
    <property type="match status" value="2"/>
</dbReference>
<dbReference type="EMBL" id="QJKJ01016482">
    <property type="protein sequence ID" value="RDX60933.1"/>
    <property type="molecule type" value="Genomic_DNA"/>
</dbReference>
<comment type="similarity">
    <text evidence="3">Belongs to the NAD(P)-dependent epimerase/dehydratase family. Dihydroflavonol-4-reductase subfamily.</text>
</comment>
<keyword evidence="6" id="KW-1185">Reference proteome</keyword>
<dbReference type="PANTHER" id="PTHR10366:SF563">
    <property type="entry name" value="CINNAMOYL-COA REDUCTASE 16"/>
    <property type="match status" value="1"/>
</dbReference>
<feature type="domain" description="NAD-dependent epimerase/dehydratase" evidence="4">
    <location>
        <begin position="8"/>
        <end position="254"/>
    </location>
</feature>
<dbReference type="FunFam" id="3.40.50.720:FF:000085">
    <property type="entry name" value="Dihydroflavonol reductase"/>
    <property type="match status" value="2"/>
</dbReference>
<keyword evidence="2" id="KW-0560">Oxidoreductase</keyword>
<organism evidence="5 6">
    <name type="scientific">Mucuna pruriens</name>
    <name type="common">Velvet bean</name>
    <name type="synonym">Dolichos pruriens</name>
    <dbReference type="NCBI Taxonomy" id="157652"/>
    <lineage>
        <taxon>Eukaryota</taxon>
        <taxon>Viridiplantae</taxon>
        <taxon>Streptophyta</taxon>
        <taxon>Embryophyta</taxon>
        <taxon>Tracheophyta</taxon>
        <taxon>Spermatophyta</taxon>
        <taxon>Magnoliopsida</taxon>
        <taxon>eudicotyledons</taxon>
        <taxon>Gunneridae</taxon>
        <taxon>Pentapetalae</taxon>
        <taxon>rosids</taxon>
        <taxon>fabids</taxon>
        <taxon>Fabales</taxon>
        <taxon>Fabaceae</taxon>
        <taxon>Papilionoideae</taxon>
        <taxon>50 kb inversion clade</taxon>
        <taxon>NPAAA clade</taxon>
        <taxon>indigoferoid/millettioid clade</taxon>
        <taxon>Phaseoleae</taxon>
        <taxon>Mucuna</taxon>
    </lineage>
</organism>
<dbReference type="SUPFAM" id="SSF51735">
    <property type="entry name" value="NAD(P)-binding Rossmann-fold domains"/>
    <property type="match status" value="2"/>
</dbReference>
<proteinExistence type="inferred from homology"/>
<comment type="caution">
    <text evidence="5">The sequence shown here is derived from an EMBL/GenBank/DDBJ whole genome shotgun (WGS) entry which is preliminary data.</text>
</comment>
<evidence type="ECO:0000256" key="3">
    <source>
        <dbReference type="ARBA" id="ARBA00023445"/>
    </source>
</evidence>
<dbReference type="GO" id="GO:0016616">
    <property type="term" value="F:oxidoreductase activity, acting on the CH-OH group of donors, NAD or NADP as acceptor"/>
    <property type="evidence" value="ECO:0007669"/>
    <property type="project" value="TreeGrafter"/>
</dbReference>
<evidence type="ECO:0000313" key="5">
    <source>
        <dbReference type="EMBL" id="RDX60933.1"/>
    </source>
</evidence>
<name>A0A371E4K7_MUCPR</name>
<protein>
    <recommendedName>
        <fullName evidence="4">NAD-dependent epimerase/dehydratase domain-containing protein</fullName>
    </recommendedName>
</protein>
<dbReference type="InterPro" id="IPR050425">
    <property type="entry name" value="NAD(P)_dehydrat-like"/>
</dbReference>
<dbReference type="PANTHER" id="PTHR10366">
    <property type="entry name" value="NAD DEPENDENT EPIMERASE/DEHYDRATASE"/>
    <property type="match status" value="1"/>
</dbReference>
<evidence type="ECO:0000256" key="1">
    <source>
        <dbReference type="ARBA" id="ARBA00022857"/>
    </source>
</evidence>
<accession>A0A371E4K7</accession>
<dbReference type="AlphaFoldDB" id="A0A371E4K7"/>
<keyword evidence="1" id="KW-0521">NADP</keyword>
<dbReference type="OrthoDB" id="2735536at2759"/>
<dbReference type="CDD" id="cd08958">
    <property type="entry name" value="FR_SDR_e"/>
    <property type="match status" value="2"/>
</dbReference>
<dbReference type="InterPro" id="IPR036291">
    <property type="entry name" value="NAD(P)-bd_dom_sf"/>
</dbReference>
<evidence type="ECO:0000259" key="4">
    <source>
        <dbReference type="Pfam" id="PF01370"/>
    </source>
</evidence>
<evidence type="ECO:0000313" key="6">
    <source>
        <dbReference type="Proteomes" id="UP000257109"/>
    </source>
</evidence>
<dbReference type="Gene3D" id="3.40.50.720">
    <property type="entry name" value="NAD(P)-binding Rossmann-like Domain"/>
    <property type="match status" value="2"/>
</dbReference>